<keyword evidence="7" id="KW-1185">Reference proteome</keyword>
<evidence type="ECO:0000256" key="1">
    <source>
        <dbReference type="ARBA" id="ARBA00006351"/>
    </source>
</evidence>
<protein>
    <recommendedName>
        <fullName evidence="8">Glycosyltransferase family 8 protein</fullName>
    </recommendedName>
</protein>
<keyword evidence="3" id="KW-0808">Transferase</keyword>
<proteinExistence type="inferred from homology"/>
<dbReference type="RefSeq" id="XP_014149364.1">
    <property type="nucleotide sequence ID" value="XM_014293889.1"/>
</dbReference>
<evidence type="ECO:0008006" key="8">
    <source>
        <dbReference type="Google" id="ProtNLM"/>
    </source>
</evidence>
<dbReference type="STRING" id="667725.A0A0L0FFA6"/>
<feature type="compositionally biased region" description="Acidic residues" evidence="5">
    <location>
        <begin position="468"/>
        <end position="497"/>
    </location>
</feature>
<dbReference type="Pfam" id="PF01501">
    <property type="entry name" value="Glyco_transf_8"/>
    <property type="match status" value="1"/>
</dbReference>
<dbReference type="GO" id="GO:0016757">
    <property type="term" value="F:glycosyltransferase activity"/>
    <property type="evidence" value="ECO:0007669"/>
    <property type="project" value="UniProtKB-KW"/>
</dbReference>
<feature type="region of interest" description="Disordered" evidence="5">
    <location>
        <begin position="405"/>
        <end position="520"/>
    </location>
</feature>
<evidence type="ECO:0000313" key="7">
    <source>
        <dbReference type="Proteomes" id="UP000054560"/>
    </source>
</evidence>
<dbReference type="AlphaFoldDB" id="A0A0L0FFA6"/>
<dbReference type="Gene3D" id="3.90.550.10">
    <property type="entry name" value="Spore Coat Polysaccharide Biosynthesis Protein SpsA, Chain A"/>
    <property type="match status" value="1"/>
</dbReference>
<feature type="compositionally biased region" description="Acidic residues" evidence="5">
    <location>
        <begin position="676"/>
        <end position="689"/>
    </location>
</feature>
<evidence type="ECO:0000256" key="3">
    <source>
        <dbReference type="ARBA" id="ARBA00022679"/>
    </source>
</evidence>
<evidence type="ECO:0000313" key="6">
    <source>
        <dbReference type="EMBL" id="KNC75462.1"/>
    </source>
</evidence>
<feature type="compositionally biased region" description="Basic and acidic residues" evidence="5">
    <location>
        <begin position="645"/>
        <end position="656"/>
    </location>
</feature>
<dbReference type="PANTHER" id="PTHR13778:SF47">
    <property type="entry name" value="LIPOPOLYSACCHARIDE 1,3-GALACTOSYLTRANSFERASE"/>
    <property type="match status" value="1"/>
</dbReference>
<feature type="region of interest" description="Disordered" evidence="5">
    <location>
        <begin position="635"/>
        <end position="656"/>
    </location>
</feature>
<keyword evidence="2" id="KW-0328">Glycosyltransferase</keyword>
<evidence type="ECO:0000256" key="5">
    <source>
        <dbReference type="SAM" id="MobiDB-lite"/>
    </source>
</evidence>
<sequence>MYPPPTPGRTPKFKLKFSFNLKLNLNGNCPYTHFPFVLSHPLCAQVDEITSLLRCHGLDAVADTSADAHEDDSEHWITVVGFNTDIVQDMYKVYTAQNKVGNLASALNYARFYLADLLPGSVRRVIYLDVDIVVQGNLFELEQFTSNAFQEDDEMVIMAAPRQPSGMSKACHTVYREHTGKDFDERHMVQYNAGVFVVDLQRWKEFEMTKDAEFWMAATKKTKLWDYGSQPVMWMTSMGHTGKMDKKWNVDGLGWAKISQNIIITAGVLHWSGKSKPWQKGNRYRQHWLPYRPTNVCVNDVLPADHPLRNGYRGKPPAKEAVPDLGVPAVANALGDEENAEHDSKQQEEDDELMKELRNEQVAQNEVIENVGANQNAGNDAVANENAENEKRVANENARDLLEEQREQERAQDAVGVDVDLEGNQRQGQEGQGDNNPRDVVPQGEDEEDIEEARDQEGHEMGGLAGDAEAENAGDDEEDNEEDNMVANAGDDDEDIEEKNMVANAGDDEEDIEEADGEALDDDALKEAIANGVLYKNLIGNAKGVDLDIEEVDEEEIEDIPEEIEDIPEEEDEDDIEIAPGDEFGEEIGNGEGAAKLGHGDNVKAAEAIRQLQALAAQQQDVMEDAVDKAVKDFEKTNPNADQNIKPKTDPDIDSDANVKADFAFDAKAGANGDAEAADEGDEGIEEIGAENGNKINIDDDDNGIVFEMKNENEVEIPDGDDEDLDGELPADERRRRKVARSATKRTNNIQPPTVSAKNQRDIPERGVDHNGAFRPDMLLDEDAIDAEIMRNLNPRHAPVAMPKGLSVPSIGQLGQSAEDITDSAKDYEAAMRNRAEAMIRALTLIERLNAENALYDPEVLNSDERRGMNMEYEAFAWGRERVREVDEDVTEGDEGGTGDSAEEQAVVESVDNEPGSDAEVFTDESQEYGGVWYSEEEEKVVWREKGRRNMEQLRAGTFEGYYVNGGFGDGRASELSEGDVPFDLEWEEREDVRREVEAQTRLEEQKELERERWRLMRESARKDSKVQSGVGKKLVVDAVL</sequence>
<dbReference type="GO" id="GO:0046872">
    <property type="term" value="F:metal ion binding"/>
    <property type="evidence" value="ECO:0007669"/>
    <property type="project" value="UniProtKB-KW"/>
</dbReference>
<feature type="compositionally biased region" description="Low complexity" evidence="5">
    <location>
        <begin position="424"/>
        <end position="435"/>
    </location>
</feature>
<dbReference type="GeneID" id="25912517"/>
<keyword evidence="4" id="KW-0479">Metal-binding</keyword>
<dbReference type="InterPro" id="IPR002495">
    <property type="entry name" value="Glyco_trans_8"/>
</dbReference>
<name>A0A0L0FFA6_9EUKA</name>
<dbReference type="InterPro" id="IPR050748">
    <property type="entry name" value="Glycosyltrans_8_dom-fam"/>
</dbReference>
<dbReference type="EMBL" id="KQ243610">
    <property type="protein sequence ID" value="KNC75462.1"/>
    <property type="molecule type" value="Genomic_DNA"/>
</dbReference>
<feature type="region of interest" description="Disordered" evidence="5">
    <location>
        <begin position="671"/>
        <end position="774"/>
    </location>
</feature>
<dbReference type="GO" id="GO:0005794">
    <property type="term" value="C:Golgi apparatus"/>
    <property type="evidence" value="ECO:0007669"/>
    <property type="project" value="TreeGrafter"/>
</dbReference>
<dbReference type="InterPro" id="IPR029044">
    <property type="entry name" value="Nucleotide-diphossugar_trans"/>
</dbReference>
<evidence type="ECO:0000256" key="2">
    <source>
        <dbReference type="ARBA" id="ARBA00022676"/>
    </source>
</evidence>
<accession>A0A0L0FFA6</accession>
<feature type="compositionally biased region" description="Acidic residues" evidence="5">
    <location>
        <begin position="506"/>
        <end position="520"/>
    </location>
</feature>
<organism evidence="6 7">
    <name type="scientific">Sphaeroforma arctica JP610</name>
    <dbReference type="NCBI Taxonomy" id="667725"/>
    <lineage>
        <taxon>Eukaryota</taxon>
        <taxon>Ichthyosporea</taxon>
        <taxon>Ichthyophonida</taxon>
        <taxon>Sphaeroforma</taxon>
    </lineage>
</organism>
<dbReference type="PANTHER" id="PTHR13778">
    <property type="entry name" value="GLYCOSYLTRANSFERASE 8 DOMAIN-CONTAINING PROTEIN"/>
    <property type="match status" value="1"/>
</dbReference>
<dbReference type="eggNOG" id="KOG1808">
    <property type="taxonomic scope" value="Eukaryota"/>
</dbReference>
<gene>
    <name evidence="6" type="ORF">SARC_12013</name>
</gene>
<dbReference type="Proteomes" id="UP000054560">
    <property type="component" value="Unassembled WGS sequence"/>
</dbReference>
<feature type="compositionally biased region" description="Basic and acidic residues" evidence="5">
    <location>
        <begin position="759"/>
        <end position="769"/>
    </location>
</feature>
<dbReference type="SUPFAM" id="SSF53448">
    <property type="entry name" value="Nucleotide-diphospho-sugar transferases"/>
    <property type="match status" value="1"/>
</dbReference>
<evidence type="ECO:0000256" key="4">
    <source>
        <dbReference type="ARBA" id="ARBA00022723"/>
    </source>
</evidence>
<feature type="compositionally biased region" description="Basic residues" evidence="5">
    <location>
        <begin position="735"/>
        <end position="744"/>
    </location>
</feature>
<feature type="compositionally biased region" description="Polar residues" evidence="5">
    <location>
        <begin position="745"/>
        <end position="758"/>
    </location>
</feature>
<feature type="compositionally biased region" description="Acidic residues" evidence="5">
    <location>
        <begin position="714"/>
        <end position="730"/>
    </location>
</feature>
<dbReference type="OrthoDB" id="411524at2759"/>
<reference evidence="6 7" key="1">
    <citation type="submission" date="2011-02" db="EMBL/GenBank/DDBJ databases">
        <title>The Genome Sequence of Sphaeroforma arctica JP610.</title>
        <authorList>
            <consortium name="The Broad Institute Genome Sequencing Platform"/>
            <person name="Russ C."/>
            <person name="Cuomo C."/>
            <person name="Young S.K."/>
            <person name="Zeng Q."/>
            <person name="Gargeya S."/>
            <person name="Alvarado L."/>
            <person name="Berlin A."/>
            <person name="Chapman S.B."/>
            <person name="Chen Z."/>
            <person name="Freedman E."/>
            <person name="Gellesch M."/>
            <person name="Goldberg J."/>
            <person name="Griggs A."/>
            <person name="Gujja S."/>
            <person name="Heilman E."/>
            <person name="Heiman D."/>
            <person name="Howarth C."/>
            <person name="Mehta T."/>
            <person name="Neiman D."/>
            <person name="Pearson M."/>
            <person name="Roberts A."/>
            <person name="Saif S."/>
            <person name="Shea T."/>
            <person name="Shenoy N."/>
            <person name="Sisk P."/>
            <person name="Stolte C."/>
            <person name="Sykes S."/>
            <person name="White J."/>
            <person name="Yandava C."/>
            <person name="Burger G."/>
            <person name="Gray M.W."/>
            <person name="Holland P.W.H."/>
            <person name="King N."/>
            <person name="Lang F.B.F."/>
            <person name="Roger A.J."/>
            <person name="Ruiz-Trillo I."/>
            <person name="Haas B."/>
            <person name="Nusbaum C."/>
            <person name="Birren B."/>
        </authorList>
    </citation>
    <scope>NUCLEOTIDE SEQUENCE [LARGE SCALE GENOMIC DNA]</scope>
    <source>
        <strain evidence="6 7">JP610</strain>
    </source>
</reference>
<comment type="similarity">
    <text evidence="1">Belongs to the glycosyltransferase 8 family.</text>
</comment>